<dbReference type="HOGENOM" id="CLU_094293_1_1_1"/>
<dbReference type="EMBL" id="GL883103">
    <property type="protein sequence ID" value="EGG07698.1"/>
    <property type="molecule type" value="Genomic_DNA"/>
</dbReference>
<feature type="region of interest" description="Disordered" evidence="1">
    <location>
        <begin position="1"/>
        <end position="69"/>
    </location>
</feature>
<sequence length="229" mass="25971">MALPGKEIRPKIKRQKKADTGPPGSARARLATLIDREAQASKNALSDDPVPNSNTAGPSNAIQEDEVDHDEQYDELITGDNLENEGNDPANVVPMNRSEYFRSVTYQERTLRAEAKWNAVIPKLFDEFLPCSQMTFQWGNPQLWNHDWNDECKCANWKIHEVVIDTIDIIANNQVLQVYFGFGTINQHGLHWILPYSPKDGSFHTIATIPPYTVEIFQRTTVSFCGMPR</sequence>
<gene>
    <name evidence="2" type="ORF">MELLADRAFT_85567</name>
</gene>
<name>F4RID5_MELLP</name>
<protein>
    <recommendedName>
        <fullName evidence="4">CxC1-like cysteine cluster associated with KDZ transposases domain-containing protein</fullName>
    </recommendedName>
</protein>
<evidence type="ECO:0000313" key="2">
    <source>
        <dbReference type="EMBL" id="EGG07698.1"/>
    </source>
</evidence>
<dbReference type="KEGG" id="mlr:MELLADRAFT_85567"/>
<dbReference type="VEuPathDB" id="FungiDB:MELLADRAFT_85567"/>
<evidence type="ECO:0000313" key="3">
    <source>
        <dbReference type="Proteomes" id="UP000001072"/>
    </source>
</evidence>
<keyword evidence="3" id="KW-1185">Reference proteome</keyword>
<organism evidence="3">
    <name type="scientific">Melampsora larici-populina (strain 98AG31 / pathotype 3-4-7)</name>
    <name type="common">Poplar leaf rust fungus</name>
    <dbReference type="NCBI Taxonomy" id="747676"/>
    <lineage>
        <taxon>Eukaryota</taxon>
        <taxon>Fungi</taxon>
        <taxon>Dikarya</taxon>
        <taxon>Basidiomycota</taxon>
        <taxon>Pucciniomycotina</taxon>
        <taxon>Pucciniomycetes</taxon>
        <taxon>Pucciniales</taxon>
        <taxon>Melampsoraceae</taxon>
        <taxon>Melampsora</taxon>
    </lineage>
</organism>
<dbReference type="InParanoid" id="F4RID5"/>
<dbReference type="AlphaFoldDB" id="F4RID5"/>
<dbReference type="OrthoDB" id="2518223at2759"/>
<evidence type="ECO:0000256" key="1">
    <source>
        <dbReference type="SAM" id="MobiDB-lite"/>
    </source>
</evidence>
<feature type="compositionally biased region" description="Polar residues" evidence="1">
    <location>
        <begin position="51"/>
        <end position="62"/>
    </location>
</feature>
<reference evidence="3" key="1">
    <citation type="journal article" date="2011" name="Proc. Natl. Acad. Sci. U.S.A.">
        <title>Obligate biotrophy features unraveled by the genomic analysis of rust fungi.</title>
        <authorList>
            <person name="Duplessis S."/>
            <person name="Cuomo C.A."/>
            <person name="Lin Y.-C."/>
            <person name="Aerts A."/>
            <person name="Tisserant E."/>
            <person name="Veneault-Fourrey C."/>
            <person name="Joly D.L."/>
            <person name="Hacquard S."/>
            <person name="Amselem J."/>
            <person name="Cantarel B.L."/>
            <person name="Chiu R."/>
            <person name="Coutinho P.M."/>
            <person name="Feau N."/>
            <person name="Field M."/>
            <person name="Frey P."/>
            <person name="Gelhaye E."/>
            <person name="Goldberg J."/>
            <person name="Grabherr M.G."/>
            <person name="Kodira C.D."/>
            <person name="Kohler A."/>
            <person name="Kuees U."/>
            <person name="Lindquist E.A."/>
            <person name="Lucas S.M."/>
            <person name="Mago R."/>
            <person name="Mauceli E."/>
            <person name="Morin E."/>
            <person name="Murat C."/>
            <person name="Pangilinan J.L."/>
            <person name="Park R."/>
            <person name="Pearson M."/>
            <person name="Quesneville H."/>
            <person name="Rouhier N."/>
            <person name="Sakthikumar S."/>
            <person name="Salamov A.A."/>
            <person name="Schmutz J."/>
            <person name="Selles B."/>
            <person name="Shapiro H."/>
            <person name="Tanguay P."/>
            <person name="Tuskan G.A."/>
            <person name="Henrissat B."/>
            <person name="Van de Peer Y."/>
            <person name="Rouze P."/>
            <person name="Ellis J.G."/>
            <person name="Dodds P.N."/>
            <person name="Schein J.E."/>
            <person name="Zhong S."/>
            <person name="Hamelin R.C."/>
            <person name="Grigoriev I.V."/>
            <person name="Szabo L.J."/>
            <person name="Martin F."/>
        </authorList>
    </citation>
    <scope>NUCLEOTIDE SEQUENCE [LARGE SCALE GENOMIC DNA]</scope>
    <source>
        <strain evidence="3">98AG31 / pathotype 3-4-7</strain>
    </source>
</reference>
<evidence type="ECO:0008006" key="4">
    <source>
        <dbReference type="Google" id="ProtNLM"/>
    </source>
</evidence>
<dbReference type="Proteomes" id="UP000001072">
    <property type="component" value="Unassembled WGS sequence"/>
</dbReference>
<dbReference type="RefSeq" id="XP_007409030.1">
    <property type="nucleotide sequence ID" value="XM_007408968.1"/>
</dbReference>
<accession>F4RID5</accession>
<proteinExistence type="predicted"/>
<feature type="compositionally biased region" description="Basic and acidic residues" evidence="1">
    <location>
        <begin position="1"/>
        <end position="10"/>
    </location>
</feature>
<dbReference type="GeneID" id="18933882"/>